<dbReference type="PANTHER" id="PTHR36987:SF1">
    <property type="entry name" value="NADH DEHYDROGENASE [UBIQUINONE] 1 BETA SUBCOMPLEX SUBUNIT 2"/>
    <property type="match status" value="1"/>
</dbReference>
<dbReference type="GO" id="GO:0045271">
    <property type="term" value="C:respiratory chain complex I"/>
    <property type="evidence" value="ECO:0007669"/>
    <property type="project" value="InterPro"/>
</dbReference>
<name>W6MQ20_9ASCO</name>
<dbReference type="EMBL" id="HG793128">
    <property type="protein sequence ID" value="CDK27332.1"/>
    <property type="molecule type" value="Genomic_DNA"/>
</dbReference>
<dbReference type="Proteomes" id="UP000019384">
    <property type="component" value="Unassembled WGS sequence"/>
</dbReference>
<reference evidence="2" key="2">
    <citation type="submission" date="2014-02" db="EMBL/GenBank/DDBJ databases">
        <title>Complete DNA sequence of /Kuraishia capsulata/ illustrates novel genomic features among budding yeasts (/Saccharomycotina/).</title>
        <authorList>
            <person name="Morales L."/>
            <person name="Noel B."/>
            <person name="Porcel B."/>
            <person name="Marcet-Houben M."/>
            <person name="Hullo M-F."/>
            <person name="Sacerdot C."/>
            <person name="Tekaia F."/>
            <person name="Leh-Louis V."/>
            <person name="Despons L."/>
            <person name="Khanna V."/>
            <person name="Aury J-M."/>
            <person name="Barbe V."/>
            <person name="Couloux A."/>
            <person name="Labadie K."/>
            <person name="Pelletier E."/>
            <person name="Souciet J-L."/>
            <person name="Boekhout T."/>
            <person name="Gabaldon T."/>
            <person name="Wincker P."/>
            <person name="Dujon B."/>
        </authorList>
    </citation>
    <scope>NUCLEOTIDE SEQUENCE</scope>
    <source>
        <strain evidence="2">CBS 1993</strain>
    </source>
</reference>
<keyword evidence="3" id="KW-1185">Reference proteome</keyword>
<dbReference type="InterPro" id="IPR044980">
    <property type="entry name" value="NDUFB2_plant/fungi"/>
</dbReference>
<organism evidence="2 3">
    <name type="scientific">Kuraishia capsulata CBS 1993</name>
    <dbReference type="NCBI Taxonomy" id="1382522"/>
    <lineage>
        <taxon>Eukaryota</taxon>
        <taxon>Fungi</taxon>
        <taxon>Dikarya</taxon>
        <taxon>Ascomycota</taxon>
        <taxon>Saccharomycotina</taxon>
        <taxon>Pichiomycetes</taxon>
        <taxon>Pichiales</taxon>
        <taxon>Pichiaceae</taxon>
        <taxon>Kuraishia</taxon>
    </lineage>
</organism>
<proteinExistence type="predicted"/>
<keyword evidence="1" id="KW-0472">Membrane</keyword>
<sequence length="75" mass="8545">MSLHGHAFKYIRHGPNPVPQVPKSYAIIAKALGATMWCWIFYRAKHDYKVWFVSAGTPRRRTPLSAGILLNTDYA</sequence>
<dbReference type="AlphaFoldDB" id="W6MQ20"/>
<evidence type="ECO:0000313" key="2">
    <source>
        <dbReference type="EMBL" id="CDK27332.1"/>
    </source>
</evidence>
<dbReference type="PANTHER" id="PTHR36987">
    <property type="entry name" value="NADH DEHYDROGENASE [UBIQUINONE] 1 BETA SUBCOMPLEX SUBUNIT 2-LIKE"/>
    <property type="match status" value="1"/>
</dbReference>
<dbReference type="STRING" id="1382522.W6MQ20"/>
<dbReference type="GO" id="GO:0005743">
    <property type="term" value="C:mitochondrial inner membrane"/>
    <property type="evidence" value="ECO:0007669"/>
    <property type="project" value="InterPro"/>
</dbReference>
<dbReference type="RefSeq" id="XP_022459327.1">
    <property type="nucleotide sequence ID" value="XM_022601712.1"/>
</dbReference>
<evidence type="ECO:0000313" key="3">
    <source>
        <dbReference type="Proteomes" id="UP000019384"/>
    </source>
</evidence>
<feature type="transmembrane region" description="Helical" evidence="1">
    <location>
        <begin position="24"/>
        <end position="42"/>
    </location>
</feature>
<keyword evidence="1" id="KW-1133">Transmembrane helix</keyword>
<evidence type="ECO:0000256" key="1">
    <source>
        <dbReference type="SAM" id="Phobius"/>
    </source>
</evidence>
<dbReference type="OrthoDB" id="531564at2759"/>
<accession>W6MQ20</accession>
<protein>
    <submittedName>
        <fullName evidence="2">Uncharacterized protein</fullName>
    </submittedName>
</protein>
<dbReference type="GeneID" id="34520715"/>
<dbReference type="HOGENOM" id="CLU_2671420_0_0_1"/>
<reference evidence="2" key="1">
    <citation type="submission" date="2013-12" db="EMBL/GenBank/DDBJ databases">
        <authorList>
            <person name="Genoscope - CEA"/>
        </authorList>
    </citation>
    <scope>NUCLEOTIDE SEQUENCE</scope>
    <source>
        <strain evidence="2">CBS 1993</strain>
    </source>
</reference>
<keyword evidence="1" id="KW-0812">Transmembrane</keyword>
<gene>
    <name evidence="2" type="ORF">KUCA_T00003310001</name>
</gene>